<keyword evidence="3" id="KW-1185">Reference proteome</keyword>
<protein>
    <submittedName>
        <fullName evidence="2">Uncharacterized protein</fullName>
    </submittedName>
</protein>
<accession>A0AAD6B506</accession>
<comment type="caution">
    <text evidence="2">The sequence shown here is derived from an EMBL/GenBank/DDBJ whole genome shotgun (WGS) entry which is preliminary data.</text>
</comment>
<gene>
    <name evidence="2" type="ORF">JOQ06_001003</name>
</gene>
<feature type="region of interest" description="Disordered" evidence="1">
    <location>
        <begin position="116"/>
        <end position="140"/>
    </location>
</feature>
<dbReference type="AlphaFoldDB" id="A0AAD6B506"/>
<reference evidence="2" key="1">
    <citation type="submission" date="2022-11" db="EMBL/GenBank/DDBJ databases">
        <title>Chromosome-level genome of Pogonophryne albipinna.</title>
        <authorList>
            <person name="Jo E."/>
        </authorList>
    </citation>
    <scope>NUCLEOTIDE SEQUENCE</scope>
    <source>
        <strain evidence="2">SGF0006</strain>
        <tissue evidence="2">Muscle</tissue>
    </source>
</reference>
<evidence type="ECO:0000313" key="3">
    <source>
        <dbReference type="Proteomes" id="UP001219934"/>
    </source>
</evidence>
<dbReference type="Proteomes" id="UP001219934">
    <property type="component" value="Unassembled WGS sequence"/>
</dbReference>
<evidence type="ECO:0000313" key="2">
    <source>
        <dbReference type="EMBL" id="KAJ4936409.1"/>
    </source>
</evidence>
<organism evidence="2 3">
    <name type="scientific">Pogonophryne albipinna</name>
    <dbReference type="NCBI Taxonomy" id="1090488"/>
    <lineage>
        <taxon>Eukaryota</taxon>
        <taxon>Metazoa</taxon>
        <taxon>Chordata</taxon>
        <taxon>Craniata</taxon>
        <taxon>Vertebrata</taxon>
        <taxon>Euteleostomi</taxon>
        <taxon>Actinopterygii</taxon>
        <taxon>Neopterygii</taxon>
        <taxon>Teleostei</taxon>
        <taxon>Neoteleostei</taxon>
        <taxon>Acanthomorphata</taxon>
        <taxon>Eupercaria</taxon>
        <taxon>Perciformes</taxon>
        <taxon>Notothenioidei</taxon>
        <taxon>Pogonophryne</taxon>
    </lineage>
</organism>
<proteinExistence type="predicted"/>
<dbReference type="EMBL" id="JAPTMU010000010">
    <property type="protein sequence ID" value="KAJ4936409.1"/>
    <property type="molecule type" value="Genomic_DNA"/>
</dbReference>
<evidence type="ECO:0000256" key="1">
    <source>
        <dbReference type="SAM" id="MobiDB-lite"/>
    </source>
</evidence>
<name>A0AAD6B506_9TELE</name>
<sequence length="140" mass="15460">MFHKLNLLYLSNDQTNNNINRIECPSSAGQPDRKESLCPPEEACSLQTVSLLQGRPAPDTSTAPLHLEDPIRIHNRISRGSTSSSTMKLLDNMLRFPGVDEDGLVHVDVSYGAGVQPPLYNVDVSGEPEPEYPPAKREKH</sequence>